<dbReference type="Proteomes" id="UP000032545">
    <property type="component" value="Unassembled WGS sequence"/>
</dbReference>
<reference evidence="2" key="1">
    <citation type="submission" date="2015-02" db="EMBL/GenBank/DDBJ databases">
        <title>Draft Genome of Frankia sp. CpI1-S.</title>
        <authorList>
            <person name="Oshone R.T."/>
            <person name="Ngom M."/>
            <person name="Ghodhbane-Gtari F."/>
            <person name="Gtari M."/>
            <person name="Morris K."/>
            <person name="Thomas K."/>
            <person name="Sen A."/>
            <person name="Tisa L.S."/>
        </authorList>
    </citation>
    <scope>NUCLEOTIDE SEQUENCE [LARGE SCALE GENOMIC DNA]</scope>
    <source>
        <strain evidence="2">CpI1-S</strain>
    </source>
</reference>
<dbReference type="AlphaFoldDB" id="A0A0D8B807"/>
<accession>A0A0D8B807</accession>
<protein>
    <submittedName>
        <fullName evidence="1">Uncharacterized protein</fullName>
    </submittedName>
</protein>
<gene>
    <name evidence="1" type="ORF">FF36_05312</name>
</gene>
<dbReference type="PATRIC" id="fig|1502723.3.peg.5722"/>
<proteinExistence type="predicted"/>
<reference evidence="1 2" key="2">
    <citation type="journal article" date="2016" name="Genome Announc.">
        <title>Permanent Draft Genome Sequences for Two Variants of Frankia sp. Strain CpI1, the First Frankia Strain Isolated from Root Nodules of Comptonia peregrina.</title>
        <authorList>
            <person name="Oshone R."/>
            <person name="Hurst S.G.IV."/>
            <person name="Abebe-Akele F."/>
            <person name="Simpson S."/>
            <person name="Morris K."/>
            <person name="Thomas W.K."/>
            <person name="Tisa L.S."/>
        </authorList>
    </citation>
    <scope>NUCLEOTIDE SEQUENCE [LARGE SCALE GENOMIC DNA]</scope>
    <source>
        <strain evidence="2">CpI1-S</strain>
    </source>
</reference>
<sequence length="130" mass="14799">MSGGRFRGAYVHVWFQRTSSYWRLLTVAPDVCVQYRAFRRTTMIGRDDVSRVLYEKRDLYLGLFGTVSFLDTYGNRFGLSFVPLRPGRVLDALVLAGWPVWAERVHLLGERTEIVIPGAHHGGNNSAEQP</sequence>
<evidence type="ECO:0000313" key="2">
    <source>
        <dbReference type="Proteomes" id="UP000032545"/>
    </source>
</evidence>
<comment type="caution">
    <text evidence="1">The sequence shown here is derived from an EMBL/GenBank/DDBJ whole genome shotgun (WGS) entry which is preliminary data.</text>
</comment>
<evidence type="ECO:0000313" key="1">
    <source>
        <dbReference type="EMBL" id="KJE20413.1"/>
    </source>
</evidence>
<keyword evidence="2" id="KW-1185">Reference proteome</keyword>
<dbReference type="EMBL" id="JYFN01000061">
    <property type="protein sequence ID" value="KJE20413.1"/>
    <property type="molecule type" value="Genomic_DNA"/>
</dbReference>
<name>A0A0D8B807_9ACTN</name>
<organism evidence="1 2">
    <name type="scientific">Frankia torreyi</name>
    <dbReference type="NCBI Taxonomy" id="1856"/>
    <lineage>
        <taxon>Bacteria</taxon>
        <taxon>Bacillati</taxon>
        <taxon>Actinomycetota</taxon>
        <taxon>Actinomycetes</taxon>
        <taxon>Frankiales</taxon>
        <taxon>Frankiaceae</taxon>
        <taxon>Frankia</taxon>
    </lineage>
</organism>